<evidence type="ECO:0000313" key="2">
    <source>
        <dbReference type="EMBL" id="EMC98395.1"/>
    </source>
</evidence>
<proteinExistence type="predicted"/>
<sequence length="850" mass="96309">MASIQLLSQLPEELLQDILERLDTSSLGPLSLVSRWCYGKGSALLWRDVLLEDRRTKHGDEIDDHDDTPTIMKLAILLRKPQLAACVHTLTYRCHLPPPAIFHELPRAPFSSQTLSTDQRLLRLTRLAVQAMTNVSTLRIIMGHPNMNDVLLRSFFDKHRRKSTPVRRLWLENCRISMGCNPTVTKAPYDLPLELDFNGLESIRFRRLPLKPGELQSKIWPTGHFVHARGCVVQDLLNGQGSLYWTSTATLESEQSAGSAHQLWLRDWDDGNRTVAEADKTIDHQTSPLERLFQRPHKFDELTWSSALANPDFSETLSSCGGRELDDRVRAETSYRGGVLDPLPSYLQAPPPPSRWREREELPASLVAIALLQSANRTLTSLTLDWVLTIPATLGYARSAQAQRLWIDTFLGLFTLRFPHLRAFQFRNAVMPETVLPQGLYLLDHARIQTRNARYMEEDDPFQLHDQQKQRLDLACLTFMEAHPNLQALAWPMEAFVSERPLAQDIASRVDAVIETLGRTLIDLRVDTLYAENGELQSESLNCHNPNVRDRRRRFVECFAARMRKVESIKIEGGVPRDERRETIRALHACPLKNIVMIGVSNPLGNTWGAEGRDLADSLNPLELDRLEPEDKEAVWQYGQLKPEPPTADFRFEANYGWAAGPPMLNIIATHFADTITELKFCGYKGCPALLSPTPITAPLLGALKHFHNLHSLVTSLWLSTFFDGSDRDAEIIAYWLDARSPASTALVHMSDDELEGWEKELRTKFAPDALAWRITNFIGPYLSETAKARKGGVQVRASFCIGDWGGIFDVDLHVGKGAMGSDVCLGFKGPMEELESERRRSKLENRRWF</sequence>
<name>M2NH92_BAUPA</name>
<accession>M2NH92</accession>
<dbReference type="eggNOG" id="ENOG502SK3M">
    <property type="taxonomic scope" value="Eukaryota"/>
</dbReference>
<organism evidence="2 3">
    <name type="scientific">Baudoinia panamericana (strain UAMH 10762)</name>
    <name type="common">Angels' share fungus</name>
    <name type="synonym">Baudoinia compniacensis (strain UAMH 10762)</name>
    <dbReference type="NCBI Taxonomy" id="717646"/>
    <lineage>
        <taxon>Eukaryota</taxon>
        <taxon>Fungi</taxon>
        <taxon>Dikarya</taxon>
        <taxon>Ascomycota</taxon>
        <taxon>Pezizomycotina</taxon>
        <taxon>Dothideomycetes</taxon>
        <taxon>Dothideomycetidae</taxon>
        <taxon>Mycosphaerellales</taxon>
        <taxon>Teratosphaeriaceae</taxon>
        <taxon>Baudoinia</taxon>
    </lineage>
</organism>
<keyword evidence="3" id="KW-1185">Reference proteome</keyword>
<evidence type="ECO:0000313" key="3">
    <source>
        <dbReference type="Proteomes" id="UP000011761"/>
    </source>
</evidence>
<dbReference type="GeneID" id="19114184"/>
<dbReference type="OrthoDB" id="47801at2759"/>
<gene>
    <name evidence="2" type="ORF">BAUCODRAFT_423226</name>
</gene>
<dbReference type="AlphaFoldDB" id="M2NH92"/>
<dbReference type="InterPro" id="IPR001810">
    <property type="entry name" value="F-box_dom"/>
</dbReference>
<dbReference type="RefSeq" id="XP_007675033.1">
    <property type="nucleotide sequence ID" value="XM_007676843.1"/>
</dbReference>
<evidence type="ECO:0000259" key="1">
    <source>
        <dbReference type="PROSITE" id="PS50181"/>
    </source>
</evidence>
<feature type="domain" description="F-box" evidence="1">
    <location>
        <begin position="4"/>
        <end position="35"/>
    </location>
</feature>
<dbReference type="Proteomes" id="UP000011761">
    <property type="component" value="Unassembled WGS sequence"/>
</dbReference>
<protein>
    <recommendedName>
        <fullName evidence="1">F-box domain-containing protein</fullName>
    </recommendedName>
</protein>
<dbReference type="OMA" id="CHLPTPN"/>
<dbReference type="PROSITE" id="PS50181">
    <property type="entry name" value="FBOX"/>
    <property type="match status" value="1"/>
</dbReference>
<dbReference type="SUPFAM" id="SSF81383">
    <property type="entry name" value="F-box domain"/>
    <property type="match status" value="1"/>
</dbReference>
<dbReference type="InterPro" id="IPR036047">
    <property type="entry name" value="F-box-like_dom_sf"/>
</dbReference>
<dbReference type="KEGG" id="bcom:BAUCODRAFT_423226"/>
<reference evidence="2 3" key="1">
    <citation type="journal article" date="2012" name="PLoS Pathog.">
        <title>Diverse lifestyles and strategies of plant pathogenesis encoded in the genomes of eighteen Dothideomycetes fungi.</title>
        <authorList>
            <person name="Ohm R.A."/>
            <person name="Feau N."/>
            <person name="Henrissat B."/>
            <person name="Schoch C.L."/>
            <person name="Horwitz B.A."/>
            <person name="Barry K.W."/>
            <person name="Condon B.J."/>
            <person name="Copeland A.C."/>
            <person name="Dhillon B."/>
            <person name="Glaser F."/>
            <person name="Hesse C.N."/>
            <person name="Kosti I."/>
            <person name="LaButti K."/>
            <person name="Lindquist E.A."/>
            <person name="Lucas S."/>
            <person name="Salamov A.A."/>
            <person name="Bradshaw R.E."/>
            <person name="Ciuffetti L."/>
            <person name="Hamelin R.C."/>
            <person name="Kema G.H.J."/>
            <person name="Lawrence C."/>
            <person name="Scott J.A."/>
            <person name="Spatafora J.W."/>
            <person name="Turgeon B.G."/>
            <person name="de Wit P.J.G.M."/>
            <person name="Zhong S."/>
            <person name="Goodwin S.B."/>
            <person name="Grigoriev I.V."/>
        </authorList>
    </citation>
    <scope>NUCLEOTIDE SEQUENCE [LARGE SCALE GENOMIC DNA]</scope>
    <source>
        <strain evidence="2 3">UAMH 10762</strain>
    </source>
</reference>
<dbReference type="HOGENOM" id="CLU_347128_0_0_1"/>
<dbReference type="EMBL" id="KB445553">
    <property type="protein sequence ID" value="EMC98395.1"/>
    <property type="molecule type" value="Genomic_DNA"/>
</dbReference>
<dbReference type="Pfam" id="PF12937">
    <property type="entry name" value="F-box-like"/>
    <property type="match status" value="1"/>
</dbReference>